<evidence type="ECO:0000259" key="5">
    <source>
        <dbReference type="PROSITE" id="PS51918"/>
    </source>
</evidence>
<dbReference type="Proteomes" id="UP001304461">
    <property type="component" value="Unassembled WGS sequence"/>
</dbReference>
<dbReference type="Gene3D" id="3.20.20.70">
    <property type="entry name" value="Aldolase class I"/>
    <property type="match status" value="1"/>
</dbReference>
<keyword evidence="1" id="KW-0949">S-adenosyl-L-methionine</keyword>
<sequence length="344" mass="37790">MTILDDLAQLEEGHPSREVIERLLKLEGDEQQQLFHQAREVRYRAGVNRVTLRGVIEISNHCQKSCDYCAMRSPNGELERYRLTPGEILAIVAQIAENKIPIAFLQAGQDPACDEVVAEVIPEIKKRFGLHVLLCLGERPRSTYAAFAGLGADSYILKFETSGSAHYRAITRTSLAARLDCLRHLRELGYAIGTGNIVGLPGQDIDQLVDDVLLALKLEPDFVSASPFIANQSTPFETSPQGSLATTLNILAIYRIALRTPLIPNVSALEKIEVGGQRLGLEAGANVMTVNFTPRPYQEKFNIYSKQRFVVGLQHALSTIESAGMERLRASPTVQQAPCPASIG</sequence>
<dbReference type="SFLD" id="SFLDG01060">
    <property type="entry name" value="BATS_domain_containing"/>
    <property type="match status" value="1"/>
</dbReference>
<dbReference type="EMBL" id="JAYGHX010000002">
    <property type="protein sequence ID" value="MEA5390332.1"/>
    <property type="molecule type" value="Genomic_DNA"/>
</dbReference>
<evidence type="ECO:0000256" key="1">
    <source>
        <dbReference type="ARBA" id="ARBA00022691"/>
    </source>
</evidence>
<dbReference type="PROSITE" id="PS51918">
    <property type="entry name" value="RADICAL_SAM"/>
    <property type="match status" value="1"/>
</dbReference>
<dbReference type="InterPro" id="IPR058240">
    <property type="entry name" value="rSAM_sf"/>
</dbReference>
<name>A0ABU5RRC4_9CYAN</name>
<dbReference type="PIRSF" id="PIRSF004762">
    <property type="entry name" value="CHP00423"/>
    <property type="match status" value="1"/>
</dbReference>
<evidence type="ECO:0000256" key="3">
    <source>
        <dbReference type="ARBA" id="ARBA00023004"/>
    </source>
</evidence>
<evidence type="ECO:0000313" key="6">
    <source>
        <dbReference type="EMBL" id="MEA5390332.1"/>
    </source>
</evidence>
<dbReference type="SFLD" id="SFLDS00029">
    <property type="entry name" value="Radical_SAM"/>
    <property type="match status" value="1"/>
</dbReference>
<evidence type="ECO:0000256" key="4">
    <source>
        <dbReference type="ARBA" id="ARBA00023014"/>
    </source>
</evidence>
<proteinExistence type="predicted"/>
<dbReference type="PANTHER" id="PTHR43726:SF1">
    <property type="entry name" value="BIOTIN SYNTHASE"/>
    <property type="match status" value="1"/>
</dbReference>
<organism evidence="6 7">
    <name type="scientific">Cyanobium gracile UHCC 0139</name>
    <dbReference type="NCBI Taxonomy" id="3110308"/>
    <lineage>
        <taxon>Bacteria</taxon>
        <taxon>Bacillati</taxon>
        <taxon>Cyanobacteriota</taxon>
        <taxon>Cyanophyceae</taxon>
        <taxon>Synechococcales</taxon>
        <taxon>Prochlorococcaceae</taxon>
        <taxon>Cyanobium</taxon>
    </lineage>
</organism>
<protein>
    <submittedName>
        <fullName evidence="6">Radical SAM protein</fullName>
    </submittedName>
</protein>
<keyword evidence="4" id="KW-0411">Iron-sulfur</keyword>
<keyword evidence="3" id="KW-0408">Iron</keyword>
<keyword evidence="2" id="KW-0479">Metal-binding</keyword>
<dbReference type="CDD" id="cd01335">
    <property type="entry name" value="Radical_SAM"/>
    <property type="match status" value="1"/>
</dbReference>
<accession>A0ABU5RRC4</accession>
<dbReference type="Pfam" id="PF04055">
    <property type="entry name" value="Radical_SAM"/>
    <property type="match status" value="1"/>
</dbReference>
<evidence type="ECO:0000256" key="2">
    <source>
        <dbReference type="ARBA" id="ARBA00022723"/>
    </source>
</evidence>
<feature type="domain" description="Radical SAM core" evidence="5">
    <location>
        <begin position="48"/>
        <end position="282"/>
    </location>
</feature>
<dbReference type="InterPro" id="IPR013785">
    <property type="entry name" value="Aldolase_TIM"/>
</dbReference>
<dbReference type="InterPro" id="IPR006638">
    <property type="entry name" value="Elp3/MiaA/NifB-like_rSAM"/>
</dbReference>
<dbReference type="SFLD" id="SFLDG01280">
    <property type="entry name" value="HydE/PylB-like"/>
    <property type="match status" value="1"/>
</dbReference>
<dbReference type="PANTHER" id="PTHR43726">
    <property type="entry name" value="3-METHYLORNITHINE SYNTHASE"/>
    <property type="match status" value="1"/>
</dbReference>
<dbReference type="InterPro" id="IPR007197">
    <property type="entry name" value="rSAM"/>
</dbReference>
<dbReference type="InterPro" id="IPR034422">
    <property type="entry name" value="HydE/PylB-like"/>
</dbReference>
<reference evidence="6 7" key="1">
    <citation type="submission" date="2023-12" db="EMBL/GenBank/DDBJ databases">
        <title>Baltic Sea Cyanobacteria.</title>
        <authorList>
            <person name="Delbaje E."/>
            <person name="Fewer D.P."/>
            <person name="Shishido T.K."/>
        </authorList>
    </citation>
    <scope>NUCLEOTIDE SEQUENCE [LARGE SCALE GENOMIC DNA]</scope>
    <source>
        <strain evidence="6 7">UHCC 0139</strain>
    </source>
</reference>
<gene>
    <name evidence="6" type="ORF">VB738_03560</name>
</gene>
<evidence type="ECO:0000313" key="7">
    <source>
        <dbReference type="Proteomes" id="UP001304461"/>
    </source>
</evidence>
<keyword evidence="7" id="KW-1185">Reference proteome</keyword>
<comment type="caution">
    <text evidence="6">The sequence shown here is derived from an EMBL/GenBank/DDBJ whole genome shotgun (WGS) entry which is preliminary data.</text>
</comment>
<dbReference type="SUPFAM" id="SSF102114">
    <property type="entry name" value="Radical SAM enzymes"/>
    <property type="match status" value="1"/>
</dbReference>
<dbReference type="SMART" id="SM00729">
    <property type="entry name" value="Elp3"/>
    <property type="match status" value="1"/>
</dbReference>
<dbReference type="RefSeq" id="WP_323304442.1">
    <property type="nucleotide sequence ID" value="NZ_JAYGHX010000002.1"/>
</dbReference>